<keyword evidence="3" id="KW-1185">Reference proteome</keyword>
<feature type="region of interest" description="Disordered" evidence="1">
    <location>
        <begin position="14"/>
        <end position="44"/>
    </location>
</feature>
<proteinExistence type="predicted"/>
<dbReference type="Proteomes" id="UP000244005">
    <property type="component" value="Unassembled WGS sequence"/>
</dbReference>
<reference evidence="3" key="1">
    <citation type="journal article" date="2017" name="Cell">
        <title>Insights into land plant evolution garnered from the Marchantia polymorpha genome.</title>
        <authorList>
            <person name="Bowman J.L."/>
            <person name="Kohchi T."/>
            <person name="Yamato K.T."/>
            <person name="Jenkins J."/>
            <person name="Shu S."/>
            <person name="Ishizaki K."/>
            <person name="Yamaoka S."/>
            <person name="Nishihama R."/>
            <person name="Nakamura Y."/>
            <person name="Berger F."/>
            <person name="Adam C."/>
            <person name="Aki S.S."/>
            <person name="Althoff F."/>
            <person name="Araki T."/>
            <person name="Arteaga-Vazquez M.A."/>
            <person name="Balasubrmanian S."/>
            <person name="Barry K."/>
            <person name="Bauer D."/>
            <person name="Boehm C.R."/>
            <person name="Briginshaw L."/>
            <person name="Caballero-Perez J."/>
            <person name="Catarino B."/>
            <person name="Chen F."/>
            <person name="Chiyoda S."/>
            <person name="Chovatia M."/>
            <person name="Davies K.M."/>
            <person name="Delmans M."/>
            <person name="Demura T."/>
            <person name="Dierschke T."/>
            <person name="Dolan L."/>
            <person name="Dorantes-Acosta A.E."/>
            <person name="Eklund D.M."/>
            <person name="Florent S.N."/>
            <person name="Flores-Sandoval E."/>
            <person name="Fujiyama A."/>
            <person name="Fukuzawa H."/>
            <person name="Galik B."/>
            <person name="Grimanelli D."/>
            <person name="Grimwood J."/>
            <person name="Grossniklaus U."/>
            <person name="Hamada T."/>
            <person name="Haseloff J."/>
            <person name="Hetherington A.J."/>
            <person name="Higo A."/>
            <person name="Hirakawa Y."/>
            <person name="Hundley H.N."/>
            <person name="Ikeda Y."/>
            <person name="Inoue K."/>
            <person name="Inoue S.I."/>
            <person name="Ishida S."/>
            <person name="Jia Q."/>
            <person name="Kakita M."/>
            <person name="Kanazawa T."/>
            <person name="Kawai Y."/>
            <person name="Kawashima T."/>
            <person name="Kennedy M."/>
            <person name="Kinose K."/>
            <person name="Kinoshita T."/>
            <person name="Kohara Y."/>
            <person name="Koide E."/>
            <person name="Komatsu K."/>
            <person name="Kopischke S."/>
            <person name="Kubo M."/>
            <person name="Kyozuka J."/>
            <person name="Lagercrantz U."/>
            <person name="Lin S.S."/>
            <person name="Lindquist E."/>
            <person name="Lipzen A.M."/>
            <person name="Lu C.W."/>
            <person name="De Luna E."/>
            <person name="Martienssen R.A."/>
            <person name="Minamino N."/>
            <person name="Mizutani M."/>
            <person name="Mizutani M."/>
            <person name="Mochizuki N."/>
            <person name="Monte I."/>
            <person name="Mosher R."/>
            <person name="Nagasaki H."/>
            <person name="Nakagami H."/>
            <person name="Naramoto S."/>
            <person name="Nishitani K."/>
            <person name="Ohtani M."/>
            <person name="Okamoto T."/>
            <person name="Okumura M."/>
            <person name="Phillips J."/>
            <person name="Pollak B."/>
            <person name="Reinders A."/>
            <person name="Rovekamp M."/>
            <person name="Sano R."/>
            <person name="Sawa S."/>
            <person name="Schmid M.W."/>
            <person name="Shirakawa M."/>
            <person name="Solano R."/>
            <person name="Spunde A."/>
            <person name="Suetsugu N."/>
            <person name="Sugano S."/>
            <person name="Sugiyama A."/>
            <person name="Sun R."/>
            <person name="Suzuki Y."/>
            <person name="Takenaka M."/>
            <person name="Takezawa D."/>
            <person name="Tomogane H."/>
            <person name="Tsuzuki M."/>
            <person name="Ueda T."/>
            <person name="Umeda M."/>
            <person name="Ward J.M."/>
            <person name="Watanabe Y."/>
            <person name="Yazaki K."/>
            <person name="Yokoyama R."/>
            <person name="Yoshitake Y."/>
            <person name="Yotsui I."/>
            <person name="Zachgo S."/>
            <person name="Schmutz J."/>
        </authorList>
    </citation>
    <scope>NUCLEOTIDE SEQUENCE [LARGE SCALE GENOMIC DNA]</scope>
    <source>
        <strain evidence="3">Tak-1</strain>
    </source>
</reference>
<dbReference type="Gramene" id="Mp5g14330.1">
    <property type="protein sequence ID" value="Mp5g14330.1.cds"/>
    <property type="gene ID" value="Mp5g14330"/>
</dbReference>
<sequence>MRRRCCIPRVKIRHSRTSKPGLSQLSDYKLQRRDRHRRQPNAYRPSQIHVRTKAQERERRGETSLEPVDLSRGLAAIMDVAVDQRNIKSPRHHARTRTAVSELGLATVRSGLAVNRLTQVQSAISRHLPFLAQSTATRTCHSTSNPCYTSRQSVASVQERRERPDHFQIAESSPAPSGVLYSRGRLMRHSGRNIKAQNPRGVYIPVQFVRIPGIQPYPPFPCKRREPIITREMTQKFTGQCKIARKSYS</sequence>
<dbReference type="AlphaFoldDB" id="A0A2R6X771"/>
<evidence type="ECO:0000256" key="1">
    <source>
        <dbReference type="SAM" id="MobiDB-lite"/>
    </source>
</evidence>
<evidence type="ECO:0000313" key="3">
    <source>
        <dbReference type="Proteomes" id="UP000244005"/>
    </source>
</evidence>
<protein>
    <submittedName>
        <fullName evidence="2">Uncharacterized protein</fullName>
    </submittedName>
</protein>
<accession>A0A2R6X771</accession>
<name>A0A2R6X771_MARPO</name>
<gene>
    <name evidence="2" type="ORF">MARPO_0032s0125</name>
</gene>
<evidence type="ECO:0000313" key="2">
    <source>
        <dbReference type="EMBL" id="PTQ41955.1"/>
    </source>
</evidence>
<organism evidence="2 3">
    <name type="scientific">Marchantia polymorpha</name>
    <name type="common">Common liverwort</name>
    <name type="synonym">Marchantia aquatica</name>
    <dbReference type="NCBI Taxonomy" id="3197"/>
    <lineage>
        <taxon>Eukaryota</taxon>
        <taxon>Viridiplantae</taxon>
        <taxon>Streptophyta</taxon>
        <taxon>Embryophyta</taxon>
        <taxon>Marchantiophyta</taxon>
        <taxon>Marchantiopsida</taxon>
        <taxon>Marchantiidae</taxon>
        <taxon>Marchantiales</taxon>
        <taxon>Marchantiaceae</taxon>
        <taxon>Marchantia</taxon>
    </lineage>
</organism>
<dbReference type="EMBL" id="KZ772704">
    <property type="protein sequence ID" value="PTQ41955.1"/>
    <property type="molecule type" value="Genomic_DNA"/>
</dbReference>